<gene>
    <name evidence="2" type="ORF">CPELLU_LOCUS9247</name>
</gene>
<dbReference type="AlphaFoldDB" id="A0A9N9DRD4"/>
<dbReference type="Proteomes" id="UP000789759">
    <property type="component" value="Unassembled WGS sequence"/>
</dbReference>
<dbReference type="EMBL" id="CAJVQA010006974">
    <property type="protein sequence ID" value="CAG8649331.1"/>
    <property type="molecule type" value="Genomic_DNA"/>
</dbReference>
<sequence length="107" mass="12793">MWNEIRLKLQKMTKTAKELVEEWSDYSDCPHQHHEKRISWLEIGIEKNFIKLFDYNSFENWKLIGRGGFGTVYSAYSNDIKNTMVLKSLHVNDSKNLLYLFDGFIRE</sequence>
<evidence type="ECO:0000256" key="1">
    <source>
        <dbReference type="PROSITE-ProRule" id="PRU10141"/>
    </source>
</evidence>
<proteinExistence type="predicted"/>
<organism evidence="2 3">
    <name type="scientific">Cetraspora pellucida</name>
    <dbReference type="NCBI Taxonomy" id="1433469"/>
    <lineage>
        <taxon>Eukaryota</taxon>
        <taxon>Fungi</taxon>
        <taxon>Fungi incertae sedis</taxon>
        <taxon>Mucoromycota</taxon>
        <taxon>Glomeromycotina</taxon>
        <taxon>Glomeromycetes</taxon>
        <taxon>Diversisporales</taxon>
        <taxon>Gigasporaceae</taxon>
        <taxon>Cetraspora</taxon>
    </lineage>
</organism>
<dbReference type="SUPFAM" id="SSF56112">
    <property type="entry name" value="Protein kinase-like (PK-like)"/>
    <property type="match status" value="1"/>
</dbReference>
<feature type="binding site" evidence="1">
    <location>
        <position position="87"/>
    </location>
    <ligand>
        <name>ATP</name>
        <dbReference type="ChEBI" id="CHEBI:30616"/>
    </ligand>
</feature>
<name>A0A9N9DRD4_9GLOM</name>
<dbReference type="InterPro" id="IPR011009">
    <property type="entry name" value="Kinase-like_dom_sf"/>
</dbReference>
<dbReference type="PROSITE" id="PS00107">
    <property type="entry name" value="PROTEIN_KINASE_ATP"/>
    <property type="match status" value="1"/>
</dbReference>
<dbReference type="Gene3D" id="3.30.200.20">
    <property type="entry name" value="Phosphorylase Kinase, domain 1"/>
    <property type="match status" value="1"/>
</dbReference>
<protein>
    <submittedName>
        <fullName evidence="2">315_t:CDS:1</fullName>
    </submittedName>
</protein>
<reference evidence="2" key="1">
    <citation type="submission" date="2021-06" db="EMBL/GenBank/DDBJ databases">
        <authorList>
            <person name="Kallberg Y."/>
            <person name="Tangrot J."/>
            <person name="Rosling A."/>
        </authorList>
    </citation>
    <scope>NUCLEOTIDE SEQUENCE</scope>
    <source>
        <strain evidence="2">FL966</strain>
    </source>
</reference>
<keyword evidence="1" id="KW-0547">Nucleotide-binding</keyword>
<comment type="caution">
    <text evidence="2">The sequence shown here is derived from an EMBL/GenBank/DDBJ whole genome shotgun (WGS) entry which is preliminary data.</text>
</comment>
<keyword evidence="1" id="KW-0067">ATP-binding</keyword>
<accession>A0A9N9DRD4</accession>
<dbReference type="InterPro" id="IPR017441">
    <property type="entry name" value="Protein_kinase_ATP_BS"/>
</dbReference>
<evidence type="ECO:0000313" key="3">
    <source>
        <dbReference type="Proteomes" id="UP000789759"/>
    </source>
</evidence>
<evidence type="ECO:0000313" key="2">
    <source>
        <dbReference type="EMBL" id="CAG8649331.1"/>
    </source>
</evidence>
<dbReference type="GO" id="GO:0005524">
    <property type="term" value="F:ATP binding"/>
    <property type="evidence" value="ECO:0007669"/>
    <property type="project" value="UniProtKB-UniRule"/>
</dbReference>
<keyword evidence="3" id="KW-1185">Reference proteome</keyword>